<accession>A0ACC0MUR6</accession>
<reference evidence="1" key="1">
    <citation type="submission" date="2022-02" db="EMBL/GenBank/DDBJ databases">
        <title>Plant Genome Project.</title>
        <authorList>
            <person name="Zhang R.-G."/>
        </authorList>
    </citation>
    <scope>NUCLEOTIDE SEQUENCE</scope>
    <source>
        <strain evidence="1">AT1</strain>
    </source>
</reference>
<gene>
    <name evidence="1" type="ORF">RHMOL_Rhmol08G0264400</name>
</gene>
<keyword evidence="2" id="KW-1185">Reference proteome</keyword>
<organism evidence="1 2">
    <name type="scientific">Rhododendron molle</name>
    <name type="common">Chinese azalea</name>
    <name type="synonym">Azalea mollis</name>
    <dbReference type="NCBI Taxonomy" id="49168"/>
    <lineage>
        <taxon>Eukaryota</taxon>
        <taxon>Viridiplantae</taxon>
        <taxon>Streptophyta</taxon>
        <taxon>Embryophyta</taxon>
        <taxon>Tracheophyta</taxon>
        <taxon>Spermatophyta</taxon>
        <taxon>Magnoliopsida</taxon>
        <taxon>eudicotyledons</taxon>
        <taxon>Gunneridae</taxon>
        <taxon>Pentapetalae</taxon>
        <taxon>asterids</taxon>
        <taxon>Ericales</taxon>
        <taxon>Ericaceae</taxon>
        <taxon>Ericoideae</taxon>
        <taxon>Rhodoreae</taxon>
        <taxon>Rhododendron</taxon>
    </lineage>
</organism>
<evidence type="ECO:0000313" key="2">
    <source>
        <dbReference type="Proteomes" id="UP001062846"/>
    </source>
</evidence>
<sequence length="298" mass="33417">MGGFSGHNLAFAFGLLGNVISFFVFLSPLPTFYQIHKKKSTEGFQSVPYVVALFSAMLLMYYAFLKTDATLLITINSFGCFIETIYIGVFIFYAPKKIQTVKLLVSMIGGFGLILITTHFVKGPGRVQIVGWICLFFSVSVFAAPLGILKQVIRTKSVEFMPFSLSFSLTLNAVMWFFYGLLINDYNIAIPNVLGFFFGVVQMSLYAFYKNKTKKVVMEEKIQPAEQLKNQVIVVVEEEEEEKKQQPPPELAEQVIDIAKLRAMVCREMVPVVPFPNGCGMTADFPLARPNMEIPVSV</sequence>
<dbReference type="Proteomes" id="UP001062846">
    <property type="component" value="Chromosome 8"/>
</dbReference>
<dbReference type="EMBL" id="CM046395">
    <property type="protein sequence ID" value="KAI8544048.1"/>
    <property type="molecule type" value="Genomic_DNA"/>
</dbReference>
<comment type="caution">
    <text evidence="1">The sequence shown here is derived from an EMBL/GenBank/DDBJ whole genome shotgun (WGS) entry which is preliminary data.</text>
</comment>
<proteinExistence type="predicted"/>
<protein>
    <submittedName>
        <fullName evidence="1">Uncharacterized protein</fullName>
    </submittedName>
</protein>
<name>A0ACC0MUR6_RHOML</name>
<evidence type="ECO:0000313" key="1">
    <source>
        <dbReference type="EMBL" id="KAI8544048.1"/>
    </source>
</evidence>